<dbReference type="InterPro" id="IPR046522">
    <property type="entry name" value="DUF6699"/>
</dbReference>
<comment type="caution">
    <text evidence="2">The sequence shown here is derived from an EMBL/GenBank/DDBJ whole genome shotgun (WGS) entry which is preliminary data.</text>
</comment>
<dbReference type="AlphaFoldDB" id="A0AAD7CBP7"/>
<sequence>MPPQTQITIRIAAVGSSRGLCVLGISSRNRQGEADFITVGDVLTTIHDTLRQQLSLQEADSAARGADVQRYRVHRVSTVDTYLEASHLDPGTCRDVKRAEVITGVRRVDLLRGAVMFDGIVVKSKSPGKPEMWLVGLTPAERYADGSG</sequence>
<evidence type="ECO:0000313" key="2">
    <source>
        <dbReference type="EMBL" id="KAJ7644467.1"/>
    </source>
</evidence>
<organism evidence="2 3">
    <name type="scientific">Roridomyces roridus</name>
    <dbReference type="NCBI Taxonomy" id="1738132"/>
    <lineage>
        <taxon>Eukaryota</taxon>
        <taxon>Fungi</taxon>
        <taxon>Dikarya</taxon>
        <taxon>Basidiomycota</taxon>
        <taxon>Agaricomycotina</taxon>
        <taxon>Agaricomycetes</taxon>
        <taxon>Agaricomycetidae</taxon>
        <taxon>Agaricales</taxon>
        <taxon>Marasmiineae</taxon>
        <taxon>Mycenaceae</taxon>
        <taxon>Roridomyces</taxon>
    </lineage>
</organism>
<evidence type="ECO:0000259" key="1">
    <source>
        <dbReference type="Pfam" id="PF20415"/>
    </source>
</evidence>
<evidence type="ECO:0000313" key="3">
    <source>
        <dbReference type="Proteomes" id="UP001221142"/>
    </source>
</evidence>
<protein>
    <recommendedName>
        <fullName evidence="1">DUF6699 domain-containing protein</fullName>
    </recommendedName>
</protein>
<dbReference type="Pfam" id="PF20415">
    <property type="entry name" value="DUF6699"/>
    <property type="match status" value="1"/>
</dbReference>
<keyword evidence="3" id="KW-1185">Reference proteome</keyword>
<proteinExistence type="predicted"/>
<gene>
    <name evidence="2" type="ORF">FB45DRAFT_1053224</name>
</gene>
<accession>A0AAD7CBP7</accession>
<dbReference type="EMBL" id="JARKIF010000003">
    <property type="protein sequence ID" value="KAJ7644467.1"/>
    <property type="molecule type" value="Genomic_DNA"/>
</dbReference>
<feature type="domain" description="DUF6699" evidence="1">
    <location>
        <begin position="25"/>
        <end position="122"/>
    </location>
</feature>
<dbReference type="Proteomes" id="UP001221142">
    <property type="component" value="Unassembled WGS sequence"/>
</dbReference>
<name>A0AAD7CBP7_9AGAR</name>
<reference evidence="2" key="1">
    <citation type="submission" date="2023-03" db="EMBL/GenBank/DDBJ databases">
        <title>Massive genome expansion in bonnet fungi (Mycena s.s.) driven by repeated elements and novel gene families across ecological guilds.</title>
        <authorList>
            <consortium name="Lawrence Berkeley National Laboratory"/>
            <person name="Harder C.B."/>
            <person name="Miyauchi S."/>
            <person name="Viragh M."/>
            <person name="Kuo A."/>
            <person name="Thoen E."/>
            <person name="Andreopoulos B."/>
            <person name="Lu D."/>
            <person name="Skrede I."/>
            <person name="Drula E."/>
            <person name="Henrissat B."/>
            <person name="Morin E."/>
            <person name="Kohler A."/>
            <person name="Barry K."/>
            <person name="LaButti K."/>
            <person name="Morin E."/>
            <person name="Salamov A."/>
            <person name="Lipzen A."/>
            <person name="Mereny Z."/>
            <person name="Hegedus B."/>
            <person name="Baldrian P."/>
            <person name="Stursova M."/>
            <person name="Weitz H."/>
            <person name="Taylor A."/>
            <person name="Grigoriev I.V."/>
            <person name="Nagy L.G."/>
            <person name="Martin F."/>
            <person name="Kauserud H."/>
        </authorList>
    </citation>
    <scope>NUCLEOTIDE SEQUENCE</scope>
    <source>
        <strain evidence="2">9284</strain>
    </source>
</reference>